<feature type="region of interest" description="Disordered" evidence="6">
    <location>
        <begin position="361"/>
        <end position="386"/>
    </location>
</feature>
<dbReference type="PRINTS" id="PR00625">
    <property type="entry name" value="JDOMAIN"/>
</dbReference>
<evidence type="ECO:0000256" key="5">
    <source>
        <dbReference type="ARBA" id="ARBA00023242"/>
    </source>
</evidence>
<evidence type="ECO:0000313" key="8">
    <source>
        <dbReference type="Proteomes" id="UP000504637"/>
    </source>
</evidence>
<dbReference type="CDD" id="cd06257">
    <property type="entry name" value="DnaJ"/>
    <property type="match status" value="1"/>
</dbReference>
<dbReference type="InterPro" id="IPR052094">
    <property type="entry name" value="Pre-mRNA-splicing_ERAD"/>
</dbReference>
<protein>
    <submittedName>
        <fullName evidence="9">DnaJ-domain-containing protein</fullName>
    </submittedName>
</protein>
<feature type="domain" description="J" evidence="7">
    <location>
        <begin position="17"/>
        <end position="82"/>
    </location>
</feature>
<gene>
    <name evidence="9" type="ORF">K489DRAFT_375116</name>
</gene>
<organism evidence="9">
    <name type="scientific">Dissoconium aciculare CBS 342.82</name>
    <dbReference type="NCBI Taxonomy" id="1314786"/>
    <lineage>
        <taxon>Eukaryota</taxon>
        <taxon>Fungi</taxon>
        <taxon>Dikarya</taxon>
        <taxon>Ascomycota</taxon>
        <taxon>Pezizomycotina</taxon>
        <taxon>Dothideomycetes</taxon>
        <taxon>Dothideomycetidae</taxon>
        <taxon>Mycosphaerellales</taxon>
        <taxon>Dissoconiaceae</taxon>
        <taxon>Dissoconium</taxon>
    </lineage>
</organism>
<dbReference type="Proteomes" id="UP000504637">
    <property type="component" value="Unplaced"/>
</dbReference>
<name>A0A6J3MGF0_9PEZI</name>
<evidence type="ECO:0000256" key="1">
    <source>
        <dbReference type="ARBA" id="ARBA00004123"/>
    </source>
</evidence>
<evidence type="ECO:0000256" key="3">
    <source>
        <dbReference type="ARBA" id="ARBA00022490"/>
    </source>
</evidence>
<dbReference type="SMART" id="SM00271">
    <property type="entry name" value="DnaJ"/>
    <property type="match status" value="1"/>
</dbReference>
<dbReference type="InterPro" id="IPR001623">
    <property type="entry name" value="DnaJ_domain"/>
</dbReference>
<evidence type="ECO:0000256" key="4">
    <source>
        <dbReference type="ARBA" id="ARBA00023186"/>
    </source>
</evidence>
<accession>A0A6J3MGF0</accession>
<dbReference type="GO" id="GO:0005681">
    <property type="term" value="C:spliceosomal complex"/>
    <property type="evidence" value="ECO:0007669"/>
    <property type="project" value="TreeGrafter"/>
</dbReference>
<dbReference type="RefSeq" id="XP_033464066.1">
    <property type="nucleotide sequence ID" value="XM_033603616.1"/>
</dbReference>
<keyword evidence="8" id="KW-1185">Reference proteome</keyword>
<evidence type="ECO:0000259" key="7">
    <source>
        <dbReference type="PROSITE" id="PS50076"/>
    </source>
</evidence>
<keyword evidence="3" id="KW-0963">Cytoplasm</keyword>
<feature type="region of interest" description="Disordered" evidence="6">
    <location>
        <begin position="154"/>
        <end position="187"/>
    </location>
</feature>
<dbReference type="OrthoDB" id="376357at2759"/>
<dbReference type="SUPFAM" id="SSF46565">
    <property type="entry name" value="Chaperone J-domain"/>
    <property type="match status" value="1"/>
</dbReference>
<dbReference type="PANTHER" id="PTHR44313">
    <property type="entry name" value="DNAJ HOMOLOG SUBFAMILY C MEMBER 17"/>
    <property type="match status" value="1"/>
</dbReference>
<dbReference type="GO" id="GO:0000390">
    <property type="term" value="P:spliceosomal complex disassembly"/>
    <property type="evidence" value="ECO:0007669"/>
    <property type="project" value="TreeGrafter"/>
</dbReference>
<reference evidence="9" key="3">
    <citation type="submission" date="2025-08" db="UniProtKB">
        <authorList>
            <consortium name="RefSeq"/>
        </authorList>
    </citation>
    <scope>IDENTIFICATION</scope>
    <source>
        <strain evidence="9">CBS 342.82</strain>
    </source>
</reference>
<dbReference type="PANTHER" id="PTHR44313:SF1">
    <property type="entry name" value="DNAJ HOMOLOG SUBFAMILY C MEMBER 17"/>
    <property type="match status" value="1"/>
</dbReference>
<evidence type="ECO:0000256" key="6">
    <source>
        <dbReference type="SAM" id="MobiDB-lite"/>
    </source>
</evidence>
<comment type="subcellular location">
    <subcellularLocation>
        <location evidence="2">Cytoplasm</location>
    </subcellularLocation>
    <subcellularLocation>
        <location evidence="1">Nucleus</location>
    </subcellularLocation>
</comment>
<dbReference type="GeneID" id="54361416"/>
<dbReference type="Pfam" id="PF00226">
    <property type="entry name" value="DnaJ"/>
    <property type="match status" value="1"/>
</dbReference>
<feature type="region of interest" description="Disordered" evidence="6">
    <location>
        <begin position="298"/>
        <end position="346"/>
    </location>
</feature>
<evidence type="ECO:0000313" key="9">
    <source>
        <dbReference type="RefSeq" id="XP_033464066.1"/>
    </source>
</evidence>
<feature type="region of interest" description="Disordered" evidence="6">
    <location>
        <begin position="104"/>
        <end position="130"/>
    </location>
</feature>
<evidence type="ECO:0000256" key="2">
    <source>
        <dbReference type="ARBA" id="ARBA00004496"/>
    </source>
</evidence>
<proteinExistence type="predicted"/>
<dbReference type="PROSITE" id="PS50076">
    <property type="entry name" value="DNAJ_2"/>
    <property type="match status" value="1"/>
</dbReference>
<dbReference type="AlphaFoldDB" id="A0A6J3MGF0"/>
<feature type="compositionally biased region" description="Basic and acidic residues" evidence="6">
    <location>
        <begin position="154"/>
        <end position="172"/>
    </location>
</feature>
<dbReference type="PROSITE" id="PS00636">
    <property type="entry name" value="DNAJ_1"/>
    <property type="match status" value="1"/>
</dbReference>
<dbReference type="GO" id="GO:0005737">
    <property type="term" value="C:cytoplasm"/>
    <property type="evidence" value="ECO:0007669"/>
    <property type="project" value="UniProtKB-SubCell"/>
</dbReference>
<dbReference type="Gene3D" id="1.10.287.110">
    <property type="entry name" value="DnaJ domain"/>
    <property type="match status" value="1"/>
</dbReference>
<dbReference type="InterPro" id="IPR036869">
    <property type="entry name" value="J_dom_sf"/>
</dbReference>
<feature type="compositionally biased region" description="Basic and acidic residues" evidence="6">
    <location>
        <begin position="104"/>
        <end position="117"/>
    </location>
</feature>
<keyword evidence="4" id="KW-0143">Chaperone</keyword>
<sequence>MASSDDAMEHALNSAHDFYELLGVLPVANESEIRRAYRQTALKYHPDKVGADTEKLEKFHLLQIAYDVLSDSTKRQVYDNAHRARKEKAIREEQLDGRRRHLKEELERREREGANELKRKRGEAAEEDEYHRELKRLAADGARRRKEYAEKLRREAQENLDREQEERSREEPESAATPATPNPVGVDELDRTVKARWPTEMGDNTRHSQGSIAKQFGRFGKIEHTMFKTKKVKEESSKHRREYTTAYIVFASIVGAHAAVTDFPDMVAAEEKSQSSERMWRLISDVTWAHGKEPDCIPKRAPPVESQDTPPATPKVQKSGDPLRRVPSFGSFKGTPKAVSSPSSDELLMIRLKNAERKRLAEKLRQQDEEDDRAATQGLGEVSSTI</sequence>
<dbReference type="InterPro" id="IPR018253">
    <property type="entry name" value="DnaJ_domain_CS"/>
</dbReference>
<reference evidence="9" key="1">
    <citation type="submission" date="2020-01" db="EMBL/GenBank/DDBJ databases">
        <authorList>
            <consortium name="DOE Joint Genome Institute"/>
            <person name="Haridas S."/>
            <person name="Albert R."/>
            <person name="Binder M."/>
            <person name="Bloem J."/>
            <person name="Labutti K."/>
            <person name="Salamov A."/>
            <person name="Andreopoulos B."/>
            <person name="Baker S.E."/>
            <person name="Barry K."/>
            <person name="Bills G."/>
            <person name="Bluhm B.H."/>
            <person name="Cannon C."/>
            <person name="Castanera R."/>
            <person name="Culley D.E."/>
            <person name="Daum C."/>
            <person name="Ezra D."/>
            <person name="Gonzalez J.B."/>
            <person name="Henrissat B."/>
            <person name="Kuo A."/>
            <person name="Liang C."/>
            <person name="Lipzen A."/>
            <person name="Lutzoni F."/>
            <person name="Magnuson J."/>
            <person name="Mondo S."/>
            <person name="Nolan M."/>
            <person name="Ohm R."/>
            <person name="Pangilinan J."/>
            <person name="Park H.-J."/>
            <person name="Ramirez L."/>
            <person name="Alfaro M."/>
            <person name="Sun H."/>
            <person name="Tritt A."/>
            <person name="Yoshinaga Y."/>
            <person name="Zwiers L.-H."/>
            <person name="Turgeon B.G."/>
            <person name="Goodwin S.B."/>
            <person name="Spatafora J.W."/>
            <person name="Crous P.W."/>
            <person name="Grigoriev I.V."/>
        </authorList>
    </citation>
    <scope>NUCLEOTIDE SEQUENCE</scope>
    <source>
        <strain evidence="9">CBS 342.82</strain>
    </source>
</reference>
<reference evidence="9" key="2">
    <citation type="submission" date="2020-04" db="EMBL/GenBank/DDBJ databases">
        <authorList>
            <consortium name="NCBI Genome Project"/>
        </authorList>
    </citation>
    <scope>NUCLEOTIDE SEQUENCE</scope>
    <source>
        <strain evidence="9">CBS 342.82</strain>
    </source>
</reference>
<keyword evidence="5" id="KW-0539">Nucleus</keyword>